<dbReference type="InterPro" id="IPR050819">
    <property type="entry name" value="Tripeptidyl-peptidase_I"/>
</dbReference>
<dbReference type="InterPro" id="IPR030400">
    <property type="entry name" value="Sedolisin_dom"/>
</dbReference>
<dbReference type="GO" id="GO:0008240">
    <property type="term" value="F:tripeptidyl-peptidase activity"/>
    <property type="evidence" value="ECO:0007669"/>
    <property type="project" value="TreeGrafter"/>
</dbReference>
<organism evidence="4 5">
    <name type="scientific">Fomitopsis schrenkii</name>
    <name type="common">Brown rot fungus</name>
    <dbReference type="NCBI Taxonomy" id="2126942"/>
    <lineage>
        <taxon>Eukaryota</taxon>
        <taxon>Fungi</taxon>
        <taxon>Dikarya</taxon>
        <taxon>Basidiomycota</taxon>
        <taxon>Agaricomycotina</taxon>
        <taxon>Agaricomycetes</taxon>
        <taxon>Polyporales</taxon>
        <taxon>Fomitopsis</taxon>
    </lineage>
</organism>
<dbReference type="OrthoDB" id="409122at2759"/>
<proteinExistence type="predicted"/>
<comment type="cofactor">
    <cofactor evidence="1">
        <name>Ca(2+)</name>
        <dbReference type="ChEBI" id="CHEBI:29108"/>
    </cofactor>
    <text evidence="1">Binds 1 Ca(2+) ion per subunit.</text>
</comment>
<dbReference type="GO" id="GO:0006508">
    <property type="term" value="P:proteolysis"/>
    <property type="evidence" value="ECO:0007669"/>
    <property type="project" value="InterPro"/>
</dbReference>
<reference evidence="4 5" key="1">
    <citation type="journal article" date="2012" name="Science">
        <title>The Paleozoic origin of enzymatic lignin decomposition reconstructed from 31 fungal genomes.</title>
        <authorList>
            <person name="Floudas D."/>
            <person name="Binder M."/>
            <person name="Riley R."/>
            <person name="Barry K."/>
            <person name="Blanchette R.A."/>
            <person name="Henrissat B."/>
            <person name="Martinez A.T."/>
            <person name="Otillar R."/>
            <person name="Spatafora J.W."/>
            <person name="Yadav J.S."/>
            <person name="Aerts A."/>
            <person name="Benoit I."/>
            <person name="Boyd A."/>
            <person name="Carlson A."/>
            <person name="Copeland A."/>
            <person name="Coutinho P.M."/>
            <person name="de Vries R.P."/>
            <person name="Ferreira P."/>
            <person name="Findley K."/>
            <person name="Foster B."/>
            <person name="Gaskell J."/>
            <person name="Glotzer D."/>
            <person name="Gorecki P."/>
            <person name="Heitman J."/>
            <person name="Hesse C."/>
            <person name="Hori C."/>
            <person name="Igarashi K."/>
            <person name="Jurgens J.A."/>
            <person name="Kallen N."/>
            <person name="Kersten P."/>
            <person name="Kohler A."/>
            <person name="Kuees U."/>
            <person name="Kumar T.K.A."/>
            <person name="Kuo A."/>
            <person name="LaButti K."/>
            <person name="Larrondo L.F."/>
            <person name="Lindquist E."/>
            <person name="Ling A."/>
            <person name="Lombard V."/>
            <person name="Lucas S."/>
            <person name="Lundell T."/>
            <person name="Martin R."/>
            <person name="McLaughlin D.J."/>
            <person name="Morgenstern I."/>
            <person name="Morin E."/>
            <person name="Murat C."/>
            <person name="Nagy L.G."/>
            <person name="Nolan M."/>
            <person name="Ohm R.A."/>
            <person name="Patyshakuliyeva A."/>
            <person name="Rokas A."/>
            <person name="Ruiz-Duenas F.J."/>
            <person name="Sabat G."/>
            <person name="Salamov A."/>
            <person name="Samejima M."/>
            <person name="Schmutz J."/>
            <person name="Slot J.C."/>
            <person name="St John F."/>
            <person name="Stenlid J."/>
            <person name="Sun H."/>
            <person name="Sun S."/>
            <person name="Syed K."/>
            <person name="Tsang A."/>
            <person name="Wiebenga A."/>
            <person name="Young D."/>
            <person name="Pisabarro A."/>
            <person name="Eastwood D.C."/>
            <person name="Martin F."/>
            <person name="Cullen D."/>
            <person name="Grigoriev I.V."/>
            <person name="Hibbett D.S."/>
        </authorList>
    </citation>
    <scope>NUCLEOTIDE SEQUENCE</scope>
    <source>
        <strain evidence="5">FP-58527</strain>
    </source>
</reference>
<dbReference type="Gene3D" id="3.40.50.200">
    <property type="entry name" value="Peptidase S8/S53 domain"/>
    <property type="match status" value="1"/>
</dbReference>
<evidence type="ECO:0000313" key="4">
    <source>
        <dbReference type="EMBL" id="EPS94691.1"/>
    </source>
</evidence>
<dbReference type="GO" id="GO:0004252">
    <property type="term" value="F:serine-type endopeptidase activity"/>
    <property type="evidence" value="ECO:0007669"/>
    <property type="project" value="InterPro"/>
</dbReference>
<gene>
    <name evidence="4" type="ORF">FOMPIDRAFT_1026105</name>
</gene>
<feature type="binding site" evidence="1">
    <location>
        <position position="181"/>
    </location>
    <ligand>
        <name>Ca(2+)</name>
        <dbReference type="ChEBI" id="CHEBI:29108"/>
    </ligand>
</feature>
<feature type="binding site" evidence="1">
    <location>
        <position position="179"/>
    </location>
    <ligand>
        <name>Ca(2+)</name>
        <dbReference type="ChEBI" id="CHEBI:29108"/>
    </ligand>
</feature>
<keyword evidence="5" id="KW-1185">Reference proteome</keyword>
<dbReference type="GO" id="GO:0046872">
    <property type="term" value="F:metal ion binding"/>
    <property type="evidence" value="ECO:0007669"/>
    <property type="project" value="UniProtKB-UniRule"/>
</dbReference>
<feature type="signal peptide" evidence="2">
    <location>
        <begin position="1"/>
        <end position="18"/>
    </location>
</feature>
<feature type="binding site" evidence="1">
    <location>
        <position position="161"/>
    </location>
    <ligand>
        <name>Ca(2+)</name>
        <dbReference type="ChEBI" id="CHEBI:29108"/>
    </ligand>
</feature>
<dbReference type="Proteomes" id="UP000015241">
    <property type="component" value="Unassembled WGS sequence"/>
</dbReference>
<name>S8DMV4_FOMSC</name>
<evidence type="ECO:0000256" key="2">
    <source>
        <dbReference type="SAM" id="SignalP"/>
    </source>
</evidence>
<dbReference type="InParanoid" id="S8DMV4"/>
<dbReference type="PANTHER" id="PTHR14218:SF15">
    <property type="entry name" value="TRIPEPTIDYL-PEPTIDASE 1"/>
    <property type="match status" value="1"/>
</dbReference>
<keyword evidence="2" id="KW-0732">Signal</keyword>
<dbReference type="InterPro" id="IPR036852">
    <property type="entry name" value="Peptidase_S8/S53_dom_sf"/>
</dbReference>
<dbReference type="AlphaFoldDB" id="S8DMV4"/>
<sequence>MRPLALLASPCSLHLATAVSRCTNFVPTFPSGCPYVTSVGATTGTSPETAANISSGGFSNVFATPSFQSADVKAYLASIGTEYSGLYNAAGRGYPDVSTQGENFIIGLHQKFYTIDGTSCASPTFASVVALLNDELLSAGKSRLGWLNPWLYSNPDALNDVTSGDNPGCATNGFSATTGWDPVTGLGTPNFAALKTAAGL</sequence>
<dbReference type="STRING" id="743788.S8DMV4"/>
<protein>
    <recommendedName>
        <fullName evidence="3">Peptidase S53 domain-containing protein</fullName>
    </recommendedName>
</protein>
<dbReference type="CDD" id="cd04056">
    <property type="entry name" value="Peptidases_S53"/>
    <property type="match status" value="1"/>
</dbReference>
<feature type="binding site" evidence="1">
    <location>
        <position position="160"/>
    </location>
    <ligand>
        <name>Ca(2+)</name>
        <dbReference type="ChEBI" id="CHEBI:29108"/>
    </ligand>
</feature>
<keyword evidence="1" id="KW-0479">Metal-binding</keyword>
<dbReference type="PANTHER" id="PTHR14218">
    <property type="entry name" value="PROTEASE S8 TRIPEPTIDYL PEPTIDASE I CLN2"/>
    <property type="match status" value="1"/>
</dbReference>
<dbReference type="HOGENOM" id="CLU_013783_0_0_1"/>
<evidence type="ECO:0000259" key="3">
    <source>
        <dbReference type="PROSITE" id="PS51695"/>
    </source>
</evidence>
<dbReference type="eggNOG" id="ENOG502QR6D">
    <property type="taxonomic scope" value="Eukaryota"/>
</dbReference>
<dbReference type="PROSITE" id="PS51695">
    <property type="entry name" value="SEDOLISIN"/>
    <property type="match status" value="1"/>
</dbReference>
<evidence type="ECO:0000256" key="1">
    <source>
        <dbReference type="PROSITE-ProRule" id="PRU01032"/>
    </source>
</evidence>
<dbReference type="SUPFAM" id="SSF52743">
    <property type="entry name" value="Subtilisin-like"/>
    <property type="match status" value="1"/>
</dbReference>
<accession>S8DMV4</accession>
<feature type="domain" description="Peptidase S53" evidence="3">
    <location>
        <begin position="1"/>
        <end position="200"/>
    </location>
</feature>
<keyword evidence="1" id="KW-0106">Calcium</keyword>
<comment type="caution">
    <text evidence="1">Lacks conserved residue(s) required for the propagation of feature annotation.</text>
</comment>
<feature type="chain" id="PRO_5004562536" description="Peptidase S53 domain-containing protein" evidence="2">
    <location>
        <begin position="19"/>
        <end position="200"/>
    </location>
</feature>
<evidence type="ECO:0000313" key="5">
    <source>
        <dbReference type="Proteomes" id="UP000015241"/>
    </source>
</evidence>
<dbReference type="EMBL" id="KE504225">
    <property type="protein sequence ID" value="EPS94691.1"/>
    <property type="molecule type" value="Genomic_DNA"/>
</dbReference>